<evidence type="ECO:0000256" key="1">
    <source>
        <dbReference type="ARBA" id="ARBA00004370"/>
    </source>
</evidence>
<dbReference type="EMBL" id="PYHP01000018">
    <property type="protein sequence ID" value="PUA40040.1"/>
    <property type="molecule type" value="Genomic_DNA"/>
</dbReference>
<dbReference type="AlphaFoldDB" id="A0A2T6G7B6"/>
<accession>A0A2T6G7B6</accession>
<evidence type="ECO:0000259" key="4">
    <source>
        <dbReference type="Pfam" id="PF01757"/>
    </source>
</evidence>
<protein>
    <recommendedName>
        <fullName evidence="4">Acyltransferase 3 domain-containing protein</fullName>
    </recommendedName>
</protein>
<comment type="similarity">
    <text evidence="2">Belongs to the acyltransferase 3 family.</text>
</comment>
<dbReference type="Pfam" id="PF01757">
    <property type="entry name" value="Acyl_transf_3"/>
    <property type="match status" value="1"/>
</dbReference>
<dbReference type="PANTHER" id="PTHR37312:SF1">
    <property type="entry name" value="MEMBRANE-BOUND ACYLTRANSFERASE YKRP-RELATED"/>
    <property type="match status" value="1"/>
</dbReference>
<dbReference type="InterPro" id="IPR052734">
    <property type="entry name" value="Nod_factor_acetyltransferase"/>
</dbReference>
<comment type="subcellular location">
    <subcellularLocation>
        <location evidence="1">Membrane</location>
    </subcellularLocation>
</comment>
<feature type="transmembrane region" description="Helical" evidence="3">
    <location>
        <begin position="294"/>
        <end position="314"/>
    </location>
</feature>
<sequence>MEGGTVVQERRKWIDVSRGLSIILVVLGHSGNELIDDYLGWFRMPLFFLVSGLLFKSVMPDKYISWALRRIRMFMIPYFAYGIVIAMLVAAKLRDPLSVPRDIWNLIYGGTVLGGWYGVFWFITCLLLVHLLMGFLTRYPVKVQAAAVLMSYIAAHFVSMTPLAEVDIPWNADVALMAIAFFFLGYTFKSQLAAGLERGIWFIPAVLISAAAVVLDKEQILIFRMDMKMKVYTQPVLDLIIPLACVLIVLQLCYWISRWPVSSALAFLGTVTITIMYLHIPINIVLKYGLGLEYGSFVFTLAGVLLPLGAAWLMSKSSLLTMLFLGQQGFGRKDKIQGKLKAAG</sequence>
<dbReference type="GO" id="GO:0016747">
    <property type="term" value="F:acyltransferase activity, transferring groups other than amino-acyl groups"/>
    <property type="evidence" value="ECO:0007669"/>
    <property type="project" value="InterPro"/>
</dbReference>
<organism evidence="5 6">
    <name type="scientific">Paenibacillus elgii</name>
    <dbReference type="NCBI Taxonomy" id="189691"/>
    <lineage>
        <taxon>Bacteria</taxon>
        <taxon>Bacillati</taxon>
        <taxon>Bacillota</taxon>
        <taxon>Bacilli</taxon>
        <taxon>Bacillales</taxon>
        <taxon>Paenibacillaceae</taxon>
        <taxon>Paenibacillus</taxon>
    </lineage>
</organism>
<feature type="transmembrane region" description="Helical" evidence="3">
    <location>
        <begin position="264"/>
        <end position="282"/>
    </location>
</feature>
<evidence type="ECO:0000256" key="2">
    <source>
        <dbReference type="ARBA" id="ARBA00007400"/>
    </source>
</evidence>
<feature type="transmembrane region" description="Helical" evidence="3">
    <location>
        <begin position="170"/>
        <end position="188"/>
    </location>
</feature>
<keyword evidence="3" id="KW-1133">Transmembrane helix</keyword>
<feature type="transmembrane region" description="Helical" evidence="3">
    <location>
        <begin position="113"/>
        <end position="133"/>
    </location>
</feature>
<dbReference type="InterPro" id="IPR002656">
    <property type="entry name" value="Acyl_transf_3_dom"/>
</dbReference>
<feature type="domain" description="Acyltransferase 3" evidence="4">
    <location>
        <begin position="12"/>
        <end position="315"/>
    </location>
</feature>
<feature type="transmembrane region" description="Helical" evidence="3">
    <location>
        <begin position="145"/>
        <end position="164"/>
    </location>
</feature>
<dbReference type="PANTHER" id="PTHR37312">
    <property type="entry name" value="MEMBRANE-BOUND ACYLTRANSFERASE YKRP-RELATED"/>
    <property type="match status" value="1"/>
</dbReference>
<gene>
    <name evidence="5" type="ORF">C8Z91_05960</name>
</gene>
<proteinExistence type="inferred from homology"/>
<feature type="transmembrane region" description="Helical" evidence="3">
    <location>
        <begin position="200"/>
        <end position="216"/>
    </location>
</feature>
<feature type="transmembrane region" description="Helical" evidence="3">
    <location>
        <begin position="75"/>
        <end position="93"/>
    </location>
</feature>
<feature type="transmembrane region" description="Helical" evidence="3">
    <location>
        <begin position="38"/>
        <end position="55"/>
    </location>
</feature>
<dbReference type="Proteomes" id="UP000244184">
    <property type="component" value="Unassembled WGS sequence"/>
</dbReference>
<keyword evidence="3" id="KW-0812">Transmembrane</keyword>
<name>A0A2T6G7B6_9BACL</name>
<feature type="transmembrane region" description="Helical" evidence="3">
    <location>
        <begin position="236"/>
        <end position="257"/>
    </location>
</feature>
<keyword evidence="3" id="KW-0472">Membrane</keyword>
<evidence type="ECO:0000313" key="5">
    <source>
        <dbReference type="EMBL" id="PUA40040.1"/>
    </source>
</evidence>
<reference evidence="5 6" key="1">
    <citation type="submission" date="2018-03" db="EMBL/GenBank/DDBJ databases">
        <title>Genome sequence of Paenibacillus elgii strain AC13 an antimicrobial compound producing bacteria.</title>
        <authorList>
            <person name="Kurokawa A.S."/>
            <person name="Araujo J.F."/>
            <person name="Costa R.A."/>
            <person name="Ortega D.B."/>
            <person name="Pires A.S."/>
            <person name="Pappas G.J.Jr."/>
            <person name="Franco O.L."/>
            <person name="Barreto C."/>
            <person name="Magalhaes B.S."/>
            <person name="Kruger R.H."/>
        </authorList>
    </citation>
    <scope>NUCLEOTIDE SEQUENCE [LARGE SCALE GENOMIC DNA]</scope>
    <source>
        <strain evidence="5 6">AC13</strain>
    </source>
</reference>
<evidence type="ECO:0000256" key="3">
    <source>
        <dbReference type="SAM" id="Phobius"/>
    </source>
</evidence>
<comment type="caution">
    <text evidence="5">The sequence shown here is derived from an EMBL/GenBank/DDBJ whole genome shotgun (WGS) entry which is preliminary data.</text>
</comment>
<evidence type="ECO:0000313" key="6">
    <source>
        <dbReference type="Proteomes" id="UP000244184"/>
    </source>
</evidence>